<gene>
    <name evidence="2" type="ORF">SPHA_69637</name>
</gene>
<keyword evidence="1" id="KW-0812">Transmembrane</keyword>
<evidence type="ECO:0000313" key="3">
    <source>
        <dbReference type="Proteomes" id="UP000597762"/>
    </source>
</evidence>
<organism evidence="2 3">
    <name type="scientific">Acanthosepion pharaonis</name>
    <name type="common">Pharaoh cuttlefish</name>
    <name type="synonym">Sepia pharaonis</name>
    <dbReference type="NCBI Taxonomy" id="158019"/>
    <lineage>
        <taxon>Eukaryota</taxon>
        <taxon>Metazoa</taxon>
        <taxon>Spiralia</taxon>
        <taxon>Lophotrochozoa</taxon>
        <taxon>Mollusca</taxon>
        <taxon>Cephalopoda</taxon>
        <taxon>Coleoidea</taxon>
        <taxon>Decapodiformes</taxon>
        <taxon>Sepiida</taxon>
        <taxon>Sepiina</taxon>
        <taxon>Sepiidae</taxon>
        <taxon>Acanthosepion</taxon>
    </lineage>
</organism>
<protein>
    <submittedName>
        <fullName evidence="2">Uncharacterized protein</fullName>
    </submittedName>
</protein>
<feature type="transmembrane region" description="Helical" evidence="1">
    <location>
        <begin position="115"/>
        <end position="137"/>
    </location>
</feature>
<feature type="transmembrane region" description="Helical" evidence="1">
    <location>
        <begin position="158"/>
        <end position="185"/>
    </location>
</feature>
<feature type="transmembrane region" description="Helical" evidence="1">
    <location>
        <begin position="197"/>
        <end position="225"/>
    </location>
</feature>
<feature type="transmembrane region" description="Helical" evidence="1">
    <location>
        <begin position="12"/>
        <end position="35"/>
    </location>
</feature>
<evidence type="ECO:0000313" key="2">
    <source>
        <dbReference type="EMBL" id="CAE1319192.1"/>
    </source>
</evidence>
<comment type="caution">
    <text evidence="2">The sequence shown here is derived from an EMBL/GenBank/DDBJ whole genome shotgun (WGS) entry which is preliminary data.</text>
</comment>
<feature type="transmembrane region" description="Helical" evidence="1">
    <location>
        <begin position="86"/>
        <end position="109"/>
    </location>
</feature>
<keyword evidence="1" id="KW-1133">Transmembrane helix</keyword>
<dbReference type="EMBL" id="CAHIKZ030005098">
    <property type="protein sequence ID" value="CAE1319192.1"/>
    <property type="molecule type" value="Genomic_DNA"/>
</dbReference>
<proteinExistence type="predicted"/>
<keyword evidence="3" id="KW-1185">Reference proteome</keyword>
<sequence length="248" mass="28715">MIFFFLFYLNSYFDIFLFLFTCIYLFPLSLSLGIVHLYPTIFYSISIPPSLFSSFFSLPTDQKFSSPIEPCPNQYESPKMNWQVKILCLLLLCLLPLSSSVLLSSVHLYSVTLSSVYFVFYAFVFCLFCLLSFYLLLRMSSVHLSSLTLSSDHFVFCSLVFCLYCLLSICLLLLCFLSLLISALLSSVHFVFCSFSLLSPCLLSLLSFFLFVFCPSFFCPFYLLYHQGQILQDFSQFISQIFLLIIYF</sequence>
<name>A0A812E7M1_ACAPH</name>
<evidence type="ECO:0000256" key="1">
    <source>
        <dbReference type="SAM" id="Phobius"/>
    </source>
</evidence>
<dbReference type="AlphaFoldDB" id="A0A812E7M1"/>
<dbReference type="Proteomes" id="UP000597762">
    <property type="component" value="Unassembled WGS sequence"/>
</dbReference>
<keyword evidence="1" id="KW-0472">Membrane</keyword>
<accession>A0A812E7M1</accession>
<reference evidence="2" key="1">
    <citation type="submission" date="2021-01" db="EMBL/GenBank/DDBJ databases">
        <authorList>
            <person name="Li R."/>
            <person name="Bekaert M."/>
        </authorList>
    </citation>
    <scope>NUCLEOTIDE SEQUENCE</scope>
    <source>
        <strain evidence="2">Farmed</strain>
    </source>
</reference>